<evidence type="ECO:0000256" key="1">
    <source>
        <dbReference type="ARBA" id="ARBA00023239"/>
    </source>
</evidence>
<protein>
    <recommendedName>
        <fullName evidence="5">Gamma-glutamylcyclotransferase</fullName>
    </recommendedName>
</protein>
<dbReference type="InterPro" id="IPR006840">
    <property type="entry name" value="ChaC"/>
</dbReference>
<dbReference type="Pfam" id="PF04752">
    <property type="entry name" value="ChaC"/>
    <property type="match status" value="1"/>
</dbReference>
<evidence type="ECO:0008006" key="5">
    <source>
        <dbReference type="Google" id="ProtNLM"/>
    </source>
</evidence>
<keyword evidence="1" id="KW-0456">Lyase</keyword>
<sequence length="140" mass="15352">MRQQMGTVESLNNREAGNWRSSFNDGRDCMRDELHRTKKAESTDSFLSPPAPNPTISLSTSTDAPVPSQLDEPLWVFGCGSLLFKVDFPFSQRVPVFVRGYVHPPLMAGGPGRVVTQLPTPECAACLEALGIPEDFVKVC</sequence>
<keyword evidence="4" id="KW-1185">Reference proteome</keyword>
<evidence type="ECO:0000313" key="3">
    <source>
        <dbReference type="EMBL" id="RKO83203.1"/>
    </source>
</evidence>
<evidence type="ECO:0000256" key="2">
    <source>
        <dbReference type="SAM" id="MobiDB-lite"/>
    </source>
</evidence>
<dbReference type="AlphaFoldDB" id="A0A4P9VWY0"/>
<dbReference type="EMBL" id="ML001527">
    <property type="protein sequence ID" value="RKO83203.1"/>
    <property type="molecule type" value="Genomic_DNA"/>
</dbReference>
<feature type="compositionally biased region" description="Basic and acidic residues" evidence="2">
    <location>
        <begin position="25"/>
        <end position="42"/>
    </location>
</feature>
<feature type="region of interest" description="Disordered" evidence="2">
    <location>
        <begin position="1"/>
        <end position="64"/>
    </location>
</feature>
<reference evidence="4" key="1">
    <citation type="journal article" date="2018" name="Nat. Microbiol.">
        <title>Leveraging single-cell genomics to expand the fungal tree of life.</title>
        <authorList>
            <person name="Ahrendt S.R."/>
            <person name="Quandt C.A."/>
            <person name="Ciobanu D."/>
            <person name="Clum A."/>
            <person name="Salamov A."/>
            <person name="Andreopoulos B."/>
            <person name="Cheng J.F."/>
            <person name="Woyke T."/>
            <person name="Pelin A."/>
            <person name="Henrissat B."/>
            <person name="Reynolds N.K."/>
            <person name="Benny G.L."/>
            <person name="Smith M.E."/>
            <person name="James T.Y."/>
            <person name="Grigoriev I.V."/>
        </authorList>
    </citation>
    <scope>NUCLEOTIDE SEQUENCE [LARGE SCALE GENOMIC DNA]</scope>
</reference>
<dbReference type="OrthoDB" id="1933483at2759"/>
<organism evidence="3 4">
    <name type="scientific">Blyttiomyces helicus</name>
    <dbReference type="NCBI Taxonomy" id="388810"/>
    <lineage>
        <taxon>Eukaryota</taxon>
        <taxon>Fungi</taxon>
        <taxon>Fungi incertae sedis</taxon>
        <taxon>Chytridiomycota</taxon>
        <taxon>Chytridiomycota incertae sedis</taxon>
        <taxon>Chytridiomycetes</taxon>
        <taxon>Chytridiomycetes incertae sedis</taxon>
        <taxon>Blyttiomyces</taxon>
    </lineage>
</organism>
<feature type="compositionally biased region" description="Polar residues" evidence="2">
    <location>
        <begin position="1"/>
        <end position="24"/>
    </location>
</feature>
<accession>A0A4P9VWY0</accession>
<gene>
    <name evidence="3" type="ORF">BDK51DRAFT_47036</name>
</gene>
<dbReference type="GO" id="GO:0061928">
    <property type="term" value="F:glutathione specific gamma-glutamylcyclotransferase activity"/>
    <property type="evidence" value="ECO:0007669"/>
    <property type="project" value="InterPro"/>
</dbReference>
<feature type="compositionally biased region" description="Polar residues" evidence="2">
    <location>
        <begin position="54"/>
        <end position="63"/>
    </location>
</feature>
<proteinExistence type="predicted"/>
<name>A0A4P9VWY0_9FUNG</name>
<evidence type="ECO:0000313" key="4">
    <source>
        <dbReference type="Proteomes" id="UP000269721"/>
    </source>
</evidence>
<dbReference type="Proteomes" id="UP000269721">
    <property type="component" value="Unassembled WGS sequence"/>
</dbReference>
<dbReference type="GO" id="GO:0006751">
    <property type="term" value="P:glutathione catabolic process"/>
    <property type="evidence" value="ECO:0007669"/>
    <property type="project" value="InterPro"/>
</dbReference>